<accession>A0A4R8BX34</accession>
<organism evidence="2 3">
    <name type="scientific">Kribbella pratensis</name>
    <dbReference type="NCBI Taxonomy" id="2512112"/>
    <lineage>
        <taxon>Bacteria</taxon>
        <taxon>Bacillati</taxon>
        <taxon>Actinomycetota</taxon>
        <taxon>Actinomycetes</taxon>
        <taxon>Propionibacteriales</taxon>
        <taxon>Kribbellaceae</taxon>
        <taxon>Kribbella</taxon>
    </lineage>
</organism>
<dbReference type="EMBL" id="SODP01000003">
    <property type="protein sequence ID" value="TDW66401.1"/>
    <property type="molecule type" value="Genomic_DNA"/>
</dbReference>
<feature type="transmembrane region" description="Helical" evidence="1">
    <location>
        <begin position="41"/>
        <end position="62"/>
    </location>
</feature>
<evidence type="ECO:0000256" key="1">
    <source>
        <dbReference type="SAM" id="Phobius"/>
    </source>
</evidence>
<dbReference type="Proteomes" id="UP000295146">
    <property type="component" value="Unassembled WGS sequence"/>
</dbReference>
<feature type="transmembrane region" description="Helical" evidence="1">
    <location>
        <begin position="74"/>
        <end position="97"/>
    </location>
</feature>
<keyword evidence="1" id="KW-0472">Membrane</keyword>
<feature type="transmembrane region" description="Helical" evidence="1">
    <location>
        <begin position="244"/>
        <end position="264"/>
    </location>
</feature>
<dbReference type="AlphaFoldDB" id="A0A4R8BX34"/>
<protein>
    <recommendedName>
        <fullName evidence="4">DUF3592 domain-containing protein</fullName>
    </recommendedName>
</protein>
<comment type="caution">
    <text evidence="2">The sequence shown here is derived from an EMBL/GenBank/DDBJ whole genome shotgun (WGS) entry which is preliminary data.</text>
</comment>
<gene>
    <name evidence="2" type="ORF">EV653_6429</name>
</gene>
<reference evidence="2 3" key="1">
    <citation type="submission" date="2019-03" db="EMBL/GenBank/DDBJ databases">
        <title>Genomic Encyclopedia of Type Strains, Phase III (KMG-III): the genomes of soil and plant-associated and newly described type strains.</title>
        <authorList>
            <person name="Whitman W."/>
        </authorList>
    </citation>
    <scope>NUCLEOTIDE SEQUENCE [LARGE SCALE GENOMIC DNA]</scope>
    <source>
        <strain evidence="2 3">VKM Ac-2573</strain>
    </source>
</reference>
<feature type="transmembrane region" description="Helical" evidence="1">
    <location>
        <begin position="12"/>
        <end position="29"/>
    </location>
</feature>
<feature type="transmembrane region" description="Helical" evidence="1">
    <location>
        <begin position="129"/>
        <end position="150"/>
    </location>
</feature>
<keyword evidence="1" id="KW-1133">Transmembrane helix</keyword>
<proteinExistence type="predicted"/>
<keyword evidence="3" id="KW-1185">Reference proteome</keyword>
<evidence type="ECO:0000313" key="2">
    <source>
        <dbReference type="EMBL" id="TDW66401.1"/>
    </source>
</evidence>
<keyword evidence="1" id="KW-0812">Transmembrane</keyword>
<evidence type="ECO:0008006" key="4">
    <source>
        <dbReference type="Google" id="ProtNLM"/>
    </source>
</evidence>
<name>A0A4R8BX34_9ACTN</name>
<evidence type="ECO:0000313" key="3">
    <source>
        <dbReference type="Proteomes" id="UP000295146"/>
    </source>
</evidence>
<sequence>MHDTWSMGRVRAMLSWGFVRGPAATYAFLGSGSTLASFASVAAIALSAALGAAVGALVGVVTRNSVGDVAGVGALIGGGLLVAWLVLSLVVGAVLWVRGVSPAETATGEKPTGRHAAPSDGWRRRGEPLVPVSLVLFFALMTLAFGSLWVHARQVSQPWDDRLTATTNGTVVTVHEPAWWEKGSGSVDIRYSVAGADYVIETGRDPGEHVLAVGEVVPIQYVATGPADARCVWTVESARSDVTFWFWLSAGCAFLGLLSLIGFLGGRWRSSGRLGG</sequence>